<dbReference type="OMA" id="YIGWEPA"/>
<dbReference type="EMBL" id="CAEY01001962">
    <property type="status" value="NOT_ANNOTATED_CDS"/>
    <property type="molecule type" value="Genomic_DNA"/>
</dbReference>
<evidence type="ECO:0000256" key="4">
    <source>
        <dbReference type="ARBA" id="ARBA00023136"/>
    </source>
</evidence>
<comment type="subcellular location">
    <subcellularLocation>
        <location evidence="1">Membrane</location>
        <topology evidence="1">Multi-pass membrane protein</topology>
    </subcellularLocation>
</comment>
<keyword evidence="4 6" id="KW-0472">Membrane</keyword>
<dbReference type="Gene3D" id="1.20.1740.10">
    <property type="entry name" value="Amino acid/polyamine transporter I"/>
    <property type="match status" value="2"/>
</dbReference>
<feature type="transmembrane region" description="Helical" evidence="6">
    <location>
        <begin position="94"/>
        <end position="115"/>
    </location>
</feature>
<dbReference type="InterPro" id="IPR002293">
    <property type="entry name" value="AA/rel_permease1"/>
</dbReference>
<feature type="transmembrane region" description="Helical" evidence="6">
    <location>
        <begin position="366"/>
        <end position="387"/>
    </location>
</feature>
<feature type="transmembrane region" description="Helical" evidence="6">
    <location>
        <begin position="393"/>
        <end position="412"/>
    </location>
</feature>
<feature type="transmembrane region" description="Helical" evidence="6">
    <location>
        <begin position="316"/>
        <end position="345"/>
    </location>
</feature>
<dbReference type="Pfam" id="PF13906">
    <property type="entry name" value="AA_permease_C"/>
    <property type="match status" value="1"/>
</dbReference>
<feature type="domain" description="Cationic amino acid transporter C-terminal" evidence="7">
    <location>
        <begin position="542"/>
        <end position="592"/>
    </location>
</feature>
<keyword evidence="9" id="KW-1185">Reference proteome</keyword>
<feature type="compositionally biased region" description="Basic and acidic residues" evidence="5">
    <location>
        <begin position="622"/>
        <end position="632"/>
    </location>
</feature>
<evidence type="ECO:0000256" key="2">
    <source>
        <dbReference type="ARBA" id="ARBA00022692"/>
    </source>
</evidence>
<dbReference type="Proteomes" id="UP000015104">
    <property type="component" value="Unassembled WGS sequence"/>
</dbReference>
<dbReference type="HOGENOM" id="CLU_007946_15_7_1"/>
<feature type="transmembrane region" description="Helical" evidence="6">
    <location>
        <begin position="478"/>
        <end position="501"/>
    </location>
</feature>
<organism evidence="8 9">
    <name type="scientific">Tetranychus urticae</name>
    <name type="common">Two-spotted spider mite</name>
    <dbReference type="NCBI Taxonomy" id="32264"/>
    <lineage>
        <taxon>Eukaryota</taxon>
        <taxon>Metazoa</taxon>
        <taxon>Ecdysozoa</taxon>
        <taxon>Arthropoda</taxon>
        <taxon>Chelicerata</taxon>
        <taxon>Arachnida</taxon>
        <taxon>Acari</taxon>
        <taxon>Acariformes</taxon>
        <taxon>Trombidiformes</taxon>
        <taxon>Prostigmata</taxon>
        <taxon>Eleutherengona</taxon>
        <taxon>Raphignathae</taxon>
        <taxon>Tetranychoidea</taxon>
        <taxon>Tetranychidae</taxon>
        <taxon>Tetranychus</taxon>
    </lineage>
</organism>
<dbReference type="GO" id="GO:0005886">
    <property type="term" value="C:plasma membrane"/>
    <property type="evidence" value="ECO:0007669"/>
    <property type="project" value="TreeGrafter"/>
</dbReference>
<keyword evidence="2 6" id="KW-0812">Transmembrane</keyword>
<feature type="transmembrane region" description="Helical" evidence="6">
    <location>
        <begin position="513"/>
        <end position="532"/>
    </location>
</feature>
<feature type="transmembrane region" description="Helical" evidence="6">
    <location>
        <begin position="569"/>
        <end position="589"/>
    </location>
</feature>
<name>T1KCJ9_TETUR</name>
<feature type="transmembrane region" description="Helical" evidence="6">
    <location>
        <begin position="162"/>
        <end position="179"/>
    </location>
</feature>
<dbReference type="KEGG" id="tut:107362490"/>
<evidence type="ECO:0000256" key="5">
    <source>
        <dbReference type="SAM" id="MobiDB-lite"/>
    </source>
</evidence>
<gene>
    <name evidence="8" type="primary">107362490</name>
</gene>
<dbReference type="EnsemblMetazoa" id="tetur08g07880.1">
    <property type="protein sequence ID" value="tetur08g07880.1"/>
    <property type="gene ID" value="tetur08g07880"/>
</dbReference>
<dbReference type="FunFam" id="1.20.1740.10:FF:000010">
    <property type="entry name" value="probable cationic amino acid transporter"/>
    <property type="match status" value="1"/>
</dbReference>
<feature type="transmembrane region" description="Helical" evidence="6">
    <location>
        <begin position="544"/>
        <end position="563"/>
    </location>
</feature>
<feature type="transmembrane region" description="Helical" evidence="6">
    <location>
        <begin position="32"/>
        <end position="51"/>
    </location>
</feature>
<proteinExistence type="predicted"/>
<evidence type="ECO:0000256" key="3">
    <source>
        <dbReference type="ARBA" id="ARBA00022989"/>
    </source>
</evidence>
<dbReference type="PANTHER" id="PTHR43243">
    <property type="entry name" value="INNER MEMBRANE TRANSPORTER YGJI-RELATED"/>
    <property type="match status" value="1"/>
</dbReference>
<reference evidence="9" key="1">
    <citation type="submission" date="2011-08" db="EMBL/GenBank/DDBJ databases">
        <authorList>
            <person name="Rombauts S."/>
        </authorList>
    </citation>
    <scope>NUCLEOTIDE SEQUENCE</scope>
    <source>
        <strain evidence="9">London</strain>
    </source>
</reference>
<dbReference type="GO" id="GO:0097638">
    <property type="term" value="P:L-arginine import across plasma membrane"/>
    <property type="evidence" value="ECO:0007669"/>
    <property type="project" value="TreeGrafter"/>
</dbReference>
<feature type="region of interest" description="Disordered" evidence="5">
    <location>
        <begin position="612"/>
        <end position="632"/>
    </location>
</feature>
<dbReference type="AlphaFoldDB" id="T1KCJ9"/>
<feature type="transmembrane region" description="Helical" evidence="6">
    <location>
        <begin position="63"/>
        <end position="82"/>
    </location>
</feature>
<feature type="transmembrane region" description="Helical" evidence="6">
    <location>
        <begin position="267"/>
        <end position="296"/>
    </location>
</feature>
<dbReference type="PANTHER" id="PTHR43243:SF105">
    <property type="entry name" value="CATIONIC AMINO ACID TRANSPORTER C-TERMINAL DOMAIN-CONTAINING PROTEIN"/>
    <property type="match status" value="1"/>
</dbReference>
<dbReference type="GO" id="GO:0000064">
    <property type="term" value="F:L-ornithine transmembrane transporter activity"/>
    <property type="evidence" value="ECO:0007669"/>
    <property type="project" value="TreeGrafter"/>
</dbReference>
<reference evidence="8" key="2">
    <citation type="submission" date="2015-06" db="UniProtKB">
        <authorList>
            <consortium name="EnsemblMetazoa"/>
        </authorList>
    </citation>
    <scope>IDENTIFICATION</scope>
</reference>
<keyword evidence="3 6" id="KW-1133">Transmembrane helix</keyword>
<evidence type="ECO:0000259" key="7">
    <source>
        <dbReference type="Pfam" id="PF13906"/>
    </source>
</evidence>
<sequence length="632" mass="69015">MSLKSFGKALVRRKKIDDNQGPSTLNRCLGTLDLTALGIGSTLGLGMYVIAGKVASTEAGPAVVLSFFFAALASVFAGFCYAEFGARVPRAGSAYIYSYVTVGEFTAFVIGWNLILEYVIGTASVARGYSGYLDSLFNGTIAHHFQEWMPIGISHISAYPDLLAFGITLLLTIMLAIGVKESTRFNSVFTLVNLTIVIFVIVCGSFKVDFKNWKIPESSVPSGSGTGGFLPFGFSGVMKGAATCFYSFVGFDIIATTGEEVRNPQKAIPISIVASLFVSFLAYFGVSSIQTLMWPYYDLNQSAPLPYVFDQTGFHFAKWIITIGALAGLSTSLMGAMFPLPRILYAMASDGLIFRSLANVNTKTQTPLLATIISGIFSGSMAALFDVSELADMMSIGTLLAYTLVAVAILILRHESGSETSDSNPVTSSSQEALFNQDSIPESSNQLRSVGVTRITGNFFRSLFNLEKLNKPDAQTSFFSKLLILSICINVLILDLLLVVFEKKLTHLETIPLIFTGLSIFYLFILITALCRQPRSSTTISFQVPWVPFIPILSIFINTYLMMKLPPVTWVRFAVWMTIGLAIYLLYALKNSTGYLSYSERCQVLGINETTDGDYSESRPNSPDREERPLLS</sequence>
<evidence type="ECO:0000256" key="1">
    <source>
        <dbReference type="ARBA" id="ARBA00004141"/>
    </source>
</evidence>
<evidence type="ECO:0000313" key="8">
    <source>
        <dbReference type="EnsemblMetazoa" id="tetur08g07880.1"/>
    </source>
</evidence>
<dbReference type="GO" id="GO:0061459">
    <property type="term" value="F:L-arginine transmembrane transporter activity"/>
    <property type="evidence" value="ECO:0007669"/>
    <property type="project" value="TreeGrafter"/>
</dbReference>
<evidence type="ECO:0000313" key="9">
    <source>
        <dbReference type="Proteomes" id="UP000015104"/>
    </source>
</evidence>
<dbReference type="InterPro" id="IPR029485">
    <property type="entry name" value="CAT_C"/>
</dbReference>
<dbReference type="Pfam" id="PF13520">
    <property type="entry name" value="AA_permease_2"/>
    <property type="match status" value="1"/>
</dbReference>
<evidence type="ECO:0000256" key="6">
    <source>
        <dbReference type="SAM" id="Phobius"/>
    </source>
</evidence>
<protein>
    <recommendedName>
        <fullName evidence="7">Cationic amino acid transporter C-terminal domain-containing protein</fullName>
    </recommendedName>
</protein>
<dbReference type="OrthoDB" id="3900342at2759"/>
<dbReference type="GO" id="GO:0015189">
    <property type="term" value="F:L-lysine transmembrane transporter activity"/>
    <property type="evidence" value="ECO:0007669"/>
    <property type="project" value="TreeGrafter"/>
</dbReference>
<dbReference type="eggNOG" id="KOG1286">
    <property type="taxonomic scope" value="Eukaryota"/>
</dbReference>
<feature type="transmembrane region" description="Helical" evidence="6">
    <location>
        <begin position="191"/>
        <end position="208"/>
    </location>
</feature>
<feature type="transmembrane region" description="Helical" evidence="6">
    <location>
        <begin position="228"/>
        <end position="255"/>
    </location>
</feature>
<accession>T1KCJ9</accession>
<dbReference type="PIRSF" id="PIRSF006060">
    <property type="entry name" value="AA_transporter"/>
    <property type="match status" value="1"/>
</dbReference>